<dbReference type="SUPFAM" id="SSF88713">
    <property type="entry name" value="Glycoside hydrolase/deacetylase"/>
    <property type="match status" value="1"/>
</dbReference>
<sequence length="245" mass="25628">MKVDLNADMGEGSGSDAELLEVITSANICCGLHAGSAGLMAQTLRAAAAAGVGLGAHPGFDDRANFGRTRMHLSANELADLIAYQTGAARAVAESNGLKLRHFKLHGALSNMASENAAMAETCYRAALAVQPDLVLMVLAATAQEQVARALTHQVAAEIFADRAYNPDATLVDRRLPGAVLHDPDFAAERILSMLREGAIIAENGHRIPSRIDTICLHGDTPEAVAMARALRARLEGAGVTLSAL</sequence>
<evidence type="ECO:0000313" key="1">
    <source>
        <dbReference type="EMBL" id="MCE5972805.1"/>
    </source>
</evidence>
<evidence type="ECO:0000313" key="2">
    <source>
        <dbReference type="Proteomes" id="UP001521181"/>
    </source>
</evidence>
<keyword evidence="2" id="KW-1185">Reference proteome</keyword>
<dbReference type="NCBIfam" id="NF003814">
    <property type="entry name" value="PRK05406.1-3"/>
    <property type="match status" value="1"/>
</dbReference>
<accession>A0ABS8YU89</accession>
<dbReference type="Gene3D" id="3.20.20.370">
    <property type="entry name" value="Glycoside hydrolase/deacetylase"/>
    <property type="match status" value="1"/>
</dbReference>
<protein>
    <submittedName>
        <fullName evidence="1">LamB/YcsF family protein</fullName>
    </submittedName>
</protein>
<comment type="caution">
    <text evidence="1">The sequence shown here is derived from an EMBL/GenBank/DDBJ whole genome shotgun (WGS) entry which is preliminary data.</text>
</comment>
<proteinExistence type="predicted"/>
<dbReference type="Pfam" id="PF03746">
    <property type="entry name" value="LamB_YcsF"/>
    <property type="match status" value="1"/>
</dbReference>
<reference evidence="1 2" key="1">
    <citation type="submission" date="2021-12" db="EMBL/GenBank/DDBJ databases">
        <title>Sinirhodobacter sp. WL0062 is a bacterium isolated from seawater.</title>
        <authorList>
            <person name="Wang L."/>
            <person name="He W."/>
            <person name="Zhang D.-F."/>
        </authorList>
    </citation>
    <scope>NUCLEOTIDE SEQUENCE [LARGE SCALE GENOMIC DNA]</scope>
    <source>
        <strain evidence="1 2">WL0062</strain>
    </source>
</reference>
<organism evidence="1 2">
    <name type="scientific">Rhodobacter flavimaris</name>
    <dbReference type="NCBI Taxonomy" id="2907145"/>
    <lineage>
        <taxon>Bacteria</taxon>
        <taxon>Pseudomonadati</taxon>
        <taxon>Pseudomonadota</taxon>
        <taxon>Alphaproteobacteria</taxon>
        <taxon>Rhodobacterales</taxon>
        <taxon>Rhodobacter group</taxon>
        <taxon>Rhodobacter</taxon>
    </lineage>
</organism>
<dbReference type="EMBL" id="JAJUOS010000003">
    <property type="protein sequence ID" value="MCE5972805.1"/>
    <property type="molecule type" value="Genomic_DNA"/>
</dbReference>
<gene>
    <name evidence="1" type="ORF">LZA78_04885</name>
</gene>
<dbReference type="CDD" id="cd10787">
    <property type="entry name" value="LamB_YcsF_like"/>
    <property type="match status" value="1"/>
</dbReference>
<dbReference type="PANTHER" id="PTHR30292:SF0">
    <property type="entry name" value="5-OXOPROLINASE SUBUNIT A"/>
    <property type="match status" value="1"/>
</dbReference>
<dbReference type="PANTHER" id="PTHR30292">
    <property type="entry name" value="UNCHARACTERIZED PROTEIN YBGL-RELATED"/>
    <property type="match status" value="1"/>
</dbReference>
<dbReference type="RefSeq" id="WP_233675820.1">
    <property type="nucleotide sequence ID" value="NZ_JAJUOS010000003.1"/>
</dbReference>
<name>A0ABS8YU89_9RHOB</name>
<dbReference type="Proteomes" id="UP001521181">
    <property type="component" value="Unassembled WGS sequence"/>
</dbReference>
<dbReference type="InterPro" id="IPR005501">
    <property type="entry name" value="LamB/YcsF/PxpA-like"/>
</dbReference>
<dbReference type="InterPro" id="IPR011330">
    <property type="entry name" value="Glyco_hydro/deAcase_b/a-brl"/>
</dbReference>